<comment type="caution">
    <text evidence="1">The sequence shown here is derived from an EMBL/GenBank/DDBJ whole genome shotgun (WGS) entry which is preliminary data.</text>
</comment>
<name>A0AAD9XW63_COLKA</name>
<reference evidence="1" key="1">
    <citation type="submission" date="2023-02" db="EMBL/GenBank/DDBJ databases">
        <title>Colletotrichum kahawae CIFC_Que2 genome sequencing and assembly.</title>
        <authorList>
            <person name="Baroncelli R."/>
        </authorList>
    </citation>
    <scope>NUCLEOTIDE SEQUENCE</scope>
    <source>
        <strain evidence="1">CIFC_Que2</strain>
    </source>
</reference>
<accession>A0AAD9XW63</accession>
<sequence length="52" mass="5959">MRSLDIDGIPLIPSWTMRPYHPYYRSLLRLGNSRRVASIAYTSSTHAPLPTE</sequence>
<proteinExistence type="predicted"/>
<dbReference type="EMBL" id="VYYT01000880">
    <property type="protein sequence ID" value="KAK2728487.1"/>
    <property type="molecule type" value="Genomic_DNA"/>
</dbReference>
<evidence type="ECO:0000313" key="1">
    <source>
        <dbReference type="EMBL" id="KAK2728487.1"/>
    </source>
</evidence>
<keyword evidence="2" id="KW-1185">Reference proteome</keyword>
<protein>
    <submittedName>
        <fullName evidence="1">Uncharacterized protein</fullName>
    </submittedName>
</protein>
<evidence type="ECO:0000313" key="2">
    <source>
        <dbReference type="Proteomes" id="UP001281614"/>
    </source>
</evidence>
<gene>
    <name evidence="1" type="ORF">CKAH01_10959</name>
</gene>
<organism evidence="1 2">
    <name type="scientific">Colletotrichum kahawae</name>
    <name type="common">Coffee berry disease fungus</name>
    <dbReference type="NCBI Taxonomy" id="34407"/>
    <lineage>
        <taxon>Eukaryota</taxon>
        <taxon>Fungi</taxon>
        <taxon>Dikarya</taxon>
        <taxon>Ascomycota</taxon>
        <taxon>Pezizomycotina</taxon>
        <taxon>Sordariomycetes</taxon>
        <taxon>Hypocreomycetidae</taxon>
        <taxon>Glomerellales</taxon>
        <taxon>Glomerellaceae</taxon>
        <taxon>Colletotrichum</taxon>
        <taxon>Colletotrichum gloeosporioides species complex</taxon>
    </lineage>
</organism>
<dbReference type="AlphaFoldDB" id="A0AAD9XW63"/>
<dbReference type="Proteomes" id="UP001281614">
    <property type="component" value="Unassembled WGS sequence"/>
</dbReference>